<dbReference type="STRING" id="1630135.DAD186_07050"/>
<feature type="transmembrane region" description="Helical" evidence="1">
    <location>
        <begin position="55"/>
        <end position="76"/>
    </location>
</feature>
<name>A0A1B0ZGW8_9MICO</name>
<organism evidence="2 3">
    <name type="scientific">Dermabacter vaginalis</name>
    <dbReference type="NCBI Taxonomy" id="1630135"/>
    <lineage>
        <taxon>Bacteria</taxon>
        <taxon>Bacillati</taxon>
        <taxon>Actinomycetota</taxon>
        <taxon>Actinomycetes</taxon>
        <taxon>Micrococcales</taxon>
        <taxon>Dermabacteraceae</taxon>
        <taxon>Dermabacter</taxon>
    </lineage>
</organism>
<feature type="transmembrane region" description="Helical" evidence="1">
    <location>
        <begin position="26"/>
        <end position="43"/>
    </location>
</feature>
<feature type="transmembrane region" description="Helical" evidence="1">
    <location>
        <begin position="121"/>
        <end position="141"/>
    </location>
</feature>
<dbReference type="KEGG" id="dva:DAD186_07050"/>
<sequence>MMNAKDPNGGGIFFDGTAPASRRTEIIVGVIAGVFGGLVVIGTHRMRSTVGGVSVPWGIAFGCAFQAIATLGLIALSGRKLPLFMDALAFTLVAMYFSGTSLGGGLLVPAQIAGEAQWQGWAAQFLGVIVPLVGAAVVWALQIRNIARATKREERTVKP</sequence>
<evidence type="ECO:0000313" key="2">
    <source>
        <dbReference type="EMBL" id="ANP27255.1"/>
    </source>
</evidence>
<protein>
    <submittedName>
        <fullName evidence="2">Uncharacterized protein</fullName>
    </submittedName>
</protein>
<gene>
    <name evidence="2" type="ORF">DAD186_07050</name>
</gene>
<keyword evidence="1" id="KW-0472">Membrane</keyword>
<evidence type="ECO:0000256" key="1">
    <source>
        <dbReference type="SAM" id="Phobius"/>
    </source>
</evidence>
<dbReference type="EMBL" id="CP012117">
    <property type="protein sequence ID" value="ANP27255.1"/>
    <property type="molecule type" value="Genomic_DNA"/>
</dbReference>
<evidence type="ECO:0000313" key="3">
    <source>
        <dbReference type="Proteomes" id="UP000092596"/>
    </source>
</evidence>
<dbReference type="AlphaFoldDB" id="A0A1B0ZGW8"/>
<keyword evidence="1" id="KW-0812">Transmembrane</keyword>
<reference evidence="2 3" key="1">
    <citation type="submission" date="2015-06" db="EMBL/GenBank/DDBJ databases">
        <title>Investigation of pathophysiology for high-risk pregnancy and development of treatment modality based on it.</title>
        <authorList>
            <person name="Kim B.-C."/>
            <person name="Lim S."/>
        </authorList>
    </citation>
    <scope>NUCLEOTIDE SEQUENCE [LARGE SCALE GENOMIC DNA]</scope>
    <source>
        <strain evidence="2 3">AD1-86</strain>
    </source>
</reference>
<feature type="transmembrane region" description="Helical" evidence="1">
    <location>
        <begin position="88"/>
        <end position="109"/>
    </location>
</feature>
<keyword evidence="1" id="KW-1133">Transmembrane helix</keyword>
<dbReference type="Proteomes" id="UP000092596">
    <property type="component" value="Chromosome"/>
</dbReference>
<accession>A0A1B0ZGW8</accession>
<proteinExistence type="predicted"/>